<organism evidence="1 2">
    <name type="scientific">Streptosporangium algeriense</name>
    <dbReference type="NCBI Taxonomy" id="1682748"/>
    <lineage>
        <taxon>Bacteria</taxon>
        <taxon>Bacillati</taxon>
        <taxon>Actinomycetota</taxon>
        <taxon>Actinomycetes</taxon>
        <taxon>Streptosporangiales</taxon>
        <taxon>Streptosporangiaceae</taxon>
        <taxon>Streptosporangium</taxon>
    </lineage>
</organism>
<keyword evidence="2" id="KW-1185">Reference proteome</keyword>
<name>A0ABW3DJM8_9ACTN</name>
<reference evidence="2" key="1">
    <citation type="journal article" date="2019" name="Int. J. Syst. Evol. Microbiol.">
        <title>The Global Catalogue of Microorganisms (GCM) 10K type strain sequencing project: providing services to taxonomists for standard genome sequencing and annotation.</title>
        <authorList>
            <consortium name="The Broad Institute Genomics Platform"/>
            <consortium name="The Broad Institute Genome Sequencing Center for Infectious Disease"/>
            <person name="Wu L."/>
            <person name="Ma J."/>
        </authorList>
    </citation>
    <scope>NUCLEOTIDE SEQUENCE [LARGE SCALE GENOMIC DNA]</scope>
    <source>
        <strain evidence="2">CCUG 62974</strain>
    </source>
</reference>
<gene>
    <name evidence="1" type="ORF">ACFQ08_05960</name>
</gene>
<dbReference type="Proteomes" id="UP001597024">
    <property type="component" value="Unassembled WGS sequence"/>
</dbReference>
<dbReference type="EMBL" id="JBHTHX010000114">
    <property type="protein sequence ID" value="MFD0884096.1"/>
    <property type="molecule type" value="Genomic_DNA"/>
</dbReference>
<sequence length="92" mass="9322">MTDSTAPAAISPGLAAILDALTDDTGRLVGQARTLADRLADDLADLHEGQADAEGDSPLSNAADDAAELASVLDDLAARLGKPSPRQAETLL</sequence>
<accession>A0ABW3DJM8</accession>
<comment type="caution">
    <text evidence="1">The sequence shown here is derived from an EMBL/GenBank/DDBJ whole genome shotgun (WGS) entry which is preliminary data.</text>
</comment>
<evidence type="ECO:0000313" key="2">
    <source>
        <dbReference type="Proteomes" id="UP001597024"/>
    </source>
</evidence>
<evidence type="ECO:0000313" key="1">
    <source>
        <dbReference type="EMBL" id="MFD0884096.1"/>
    </source>
</evidence>
<protein>
    <submittedName>
        <fullName evidence="1">Uncharacterized protein</fullName>
    </submittedName>
</protein>
<proteinExistence type="predicted"/>